<protein>
    <recommendedName>
        <fullName evidence="4">Sister chromatid cohesion protein DCC1</fullName>
    </recommendedName>
</protein>
<evidence type="ECO:0000256" key="1">
    <source>
        <dbReference type="SAM" id="MobiDB-lite"/>
    </source>
</evidence>
<gene>
    <name evidence="2" type="ORF">M430DRAFT_44978</name>
</gene>
<dbReference type="STRING" id="857342.A0A2T3ATP7"/>
<evidence type="ECO:0000313" key="3">
    <source>
        <dbReference type="Proteomes" id="UP000241818"/>
    </source>
</evidence>
<evidence type="ECO:0000313" key="2">
    <source>
        <dbReference type="EMBL" id="PSS10850.1"/>
    </source>
</evidence>
<dbReference type="Pfam" id="PF09724">
    <property type="entry name" value="Dcc1"/>
    <property type="match status" value="1"/>
</dbReference>
<dbReference type="OrthoDB" id="5199543at2759"/>
<proteinExistence type="predicted"/>
<dbReference type="GO" id="GO:0031390">
    <property type="term" value="C:Ctf18 RFC-like complex"/>
    <property type="evidence" value="ECO:0007669"/>
    <property type="project" value="InterPro"/>
</dbReference>
<dbReference type="InParanoid" id="A0A2T3ATP7"/>
<name>A0A2T3ATP7_AMORE</name>
<dbReference type="EMBL" id="KZ679016">
    <property type="protein sequence ID" value="PSS10850.1"/>
    <property type="molecule type" value="Genomic_DNA"/>
</dbReference>
<dbReference type="Proteomes" id="UP000241818">
    <property type="component" value="Unassembled WGS sequence"/>
</dbReference>
<reference evidence="2 3" key="1">
    <citation type="journal article" date="2018" name="New Phytol.">
        <title>Comparative genomics and transcriptomics depict ericoid mycorrhizal fungi as versatile saprotrophs and plant mutualists.</title>
        <authorList>
            <person name="Martino E."/>
            <person name="Morin E."/>
            <person name="Grelet G.A."/>
            <person name="Kuo A."/>
            <person name="Kohler A."/>
            <person name="Daghino S."/>
            <person name="Barry K.W."/>
            <person name="Cichocki N."/>
            <person name="Clum A."/>
            <person name="Dockter R.B."/>
            <person name="Hainaut M."/>
            <person name="Kuo R.C."/>
            <person name="LaButti K."/>
            <person name="Lindahl B.D."/>
            <person name="Lindquist E.A."/>
            <person name="Lipzen A."/>
            <person name="Khouja H.R."/>
            <person name="Magnuson J."/>
            <person name="Murat C."/>
            <person name="Ohm R.A."/>
            <person name="Singer S.W."/>
            <person name="Spatafora J.W."/>
            <person name="Wang M."/>
            <person name="Veneault-Fourrey C."/>
            <person name="Henrissat B."/>
            <person name="Grigoriev I.V."/>
            <person name="Martin F.M."/>
            <person name="Perotto S."/>
        </authorList>
    </citation>
    <scope>NUCLEOTIDE SEQUENCE [LARGE SCALE GENOMIC DNA]</scope>
    <source>
        <strain evidence="2 3">ATCC 22711</strain>
    </source>
</reference>
<sequence>MPSQYSVDIPFAASHHQQAFKLIELPPELLALLESDNPPTLNITSSSPSPTTPAYALLNAGTKTYQMRQKNTSNPIMLLKPSSTTPTETDDPTTFIPQPSLCSIAKIEDTIELILQEPETAEKVPPKVNKWHEKFAKSRMEKKK</sequence>
<keyword evidence="3" id="KW-1185">Reference proteome</keyword>
<dbReference type="InterPro" id="IPR019128">
    <property type="entry name" value="Dcc1"/>
</dbReference>
<organism evidence="2 3">
    <name type="scientific">Amorphotheca resinae ATCC 22711</name>
    <dbReference type="NCBI Taxonomy" id="857342"/>
    <lineage>
        <taxon>Eukaryota</taxon>
        <taxon>Fungi</taxon>
        <taxon>Dikarya</taxon>
        <taxon>Ascomycota</taxon>
        <taxon>Pezizomycotina</taxon>
        <taxon>Leotiomycetes</taxon>
        <taxon>Helotiales</taxon>
        <taxon>Amorphothecaceae</taxon>
        <taxon>Amorphotheca</taxon>
    </lineage>
</organism>
<dbReference type="GeneID" id="36575815"/>
<accession>A0A2T3ATP7</accession>
<dbReference type="GO" id="GO:0007064">
    <property type="term" value="P:mitotic sister chromatid cohesion"/>
    <property type="evidence" value="ECO:0007669"/>
    <property type="project" value="InterPro"/>
</dbReference>
<dbReference type="RefSeq" id="XP_024718029.1">
    <property type="nucleotide sequence ID" value="XM_024867734.1"/>
</dbReference>
<dbReference type="AlphaFoldDB" id="A0A2T3ATP7"/>
<evidence type="ECO:0008006" key="4">
    <source>
        <dbReference type="Google" id="ProtNLM"/>
    </source>
</evidence>
<feature type="region of interest" description="Disordered" evidence="1">
    <location>
        <begin position="72"/>
        <end position="96"/>
    </location>
</feature>